<proteinExistence type="predicted"/>
<evidence type="ECO:0000313" key="2">
    <source>
        <dbReference type="Proteomes" id="UP000199647"/>
    </source>
</evidence>
<keyword evidence="2" id="KW-1185">Reference proteome</keyword>
<organism evidence="1 2">
    <name type="scientific">Faunimonas pinastri</name>
    <dbReference type="NCBI Taxonomy" id="1855383"/>
    <lineage>
        <taxon>Bacteria</taxon>
        <taxon>Pseudomonadati</taxon>
        <taxon>Pseudomonadota</taxon>
        <taxon>Alphaproteobacteria</taxon>
        <taxon>Hyphomicrobiales</taxon>
        <taxon>Afifellaceae</taxon>
        <taxon>Faunimonas</taxon>
    </lineage>
</organism>
<dbReference type="RefSeq" id="WP_092498504.1">
    <property type="nucleotide sequence ID" value="NZ_FOFG01000014.1"/>
</dbReference>
<dbReference type="OrthoDB" id="8452116at2"/>
<dbReference type="Proteomes" id="UP000199647">
    <property type="component" value="Unassembled WGS sequence"/>
</dbReference>
<accession>A0A1H9MU21</accession>
<gene>
    <name evidence="1" type="ORF">SAMN05216548_11451</name>
</gene>
<dbReference type="STRING" id="1855383.SAMN05216548_11451"/>
<sequence length="252" mass="27842">MRSVEQMVRAHTLADVSDLMLALAQGDDLVDINTHRVTDRIELARLCNRAMKFAGFPQAYEKAARSCGWLVDDGLFVHHQQETAASASPTDETGWEDLCLEYGIDLNDADTSECWVVTDWLAYHLEQRGERIDFDFGGLTLWARTTGGRPVWCDPVIQDIFGAQFGAPAINKHTELLAHPASIPDDLPLIADSAAQVACRTLVNTYCNDPEDVDWSDVQTALQAALRAFGLPSDYPDQAHALHTFGNPGETR</sequence>
<dbReference type="EMBL" id="FOFG01000014">
    <property type="protein sequence ID" value="SER27220.1"/>
    <property type="molecule type" value="Genomic_DNA"/>
</dbReference>
<name>A0A1H9MU21_9HYPH</name>
<evidence type="ECO:0000313" key="1">
    <source>
        <dbReference type="EMBL" id="SER27220.1"/>
    </source>
</evidence>
<protein>
    <submittedName>
        <fullName evidence="1">Uncharacterized protein</fullName>
    </submittedName>
</protein>
<reference evidence="1 2" key="1">
    <citation type="submission" date="2016-10" db="EMBL/GenBank/DDBJ databases">
        <authorList>
            <person name="de Groot N.N."/>
        </authorList>
    </citation>
    <scope>NUCLEOTIDE SEQUENCE [LARGE SCALE GENOMIC DNA]</scope>
    <source>
        <strain evidence="1 2">A52C2</strain>
    </source>
</reference>
<dbReference type="AlphaFoldDB" id="A0A1H9MU21"/>